<evidence type="ECO:0000313" key="4">
    <source>
        <dbReference type="Proteomes" id="UP000410984"/>
    </source>
</evidence>
<feature type="signal peptide" evidence="2">
    <location>
        <begin position="1"/>
        <end position="30"/>
    </location>
</feature>
<dbReference type="Proteomes" id="UP000410984">
    <property type="component" value="Unassembled WGS sequence"/>
</dbReference>
<proteinExistence type="predicted"/>
<feature type="region of interest" description="Disordered" evidence="1">
    <location>
        <begin position="171"/>
        <end position="195"/>
    </location>
</feature>
<dbReference type="AlphaFoldDB" id="A0A509EH22"/>
<organism evidence="3 4">
    <name type="scientific">Methylobacterium symbioticum</name>
    <dbReference type="NCBI Taxonomy" id="2584084"/>
    <lineage>
        <taxon>Bacteria</taxon>
        <taxon>Pseudomonadati</taxon>
        <taxon>Pseudomonadota</taxon>
        <taxon>Alphaproteobacteria</taxon>
        <taxon>Hyphomicrobiales</taxon>
        <taxon>Methylobacteriaceae</taxon>
        <taxon>Methylobacterium</taxon>
    </lineage>
</organism>
<dbReference type="EMBL" id="CABFPH010000054">
    <property type="protein sequence ID" value="VUD72944.1"/>
    <property type="molecule type" value="Genomic_DNA"/>
</dbReference>
<evidence type="ECO:0000256" key="1">
    <source>
        <dbReference type="SAM" id="MobiDB-lite"/>
    </source>
</evidence>
<accession>A0A509EH22</accession>
<feature type="chain" id="PRO_5021203156" evidence="2">
    <location>
        <begin position="31"/>
        <end position="195"/>
    </location>
</feature>
<evidence type="ECO:0000256" key="2">
    <source>
        <dbReference type="SAM" id="SignalP"/>
    </source>
</evidence>
<gene>
    <name evidence="3" type="ORF">MET9862_03551</name>
</gene>
<reference evidence="3 4" key="1">
    <citation type="submission" date="2019-06" db="EMBL/GenBank/DDBJ databases">
        <authorList>
            <person name="Rodrigo-Torres L."/>
            <person name="Arahal R. D."/>
            <person name="Lucena T."/>
        </authorList>
    </citation>
    <scope>NUCLEOTIDE SEQUENCE [LARGE SCALE GENOMIC DNA]</scope>
    <source>
        <strain evidence="3 4">SB0023/3</strain>
    </source>
</reference>
<dbReference type="RefSeq" id="WP_142584222.1">
    <property type="nucleotide sequence ID" value="NZ_CABFPH010000054.1"/>
</dbReference>
<protein>
    <submittedName>
        <fullName evidence="3">Uncharacterized protein</fullName>
    </submittedName>
</protein>
<dbReference type="OrthoDB" id="7995176at2"/>
<sequence>MIRLVRRMVATIAVSALVLMPVTMSRAAKAPLTGTAPAASAREVDLVERQERTWRRLAASICTGCITPENRVRPVSYERVPLARLLDPPARQAARLASARSRLGHARLHRARWAQARLRKGIRRRYGQAVPRLRQVRRTLHPRLATVAASMPYPVPATGRILVVPFESPRPEPAPAGGRVPEAVLPDGMTRARRL</sequence>
<keyword evidence="4" id="KW-1185">Reference proteome</keyword>
<keyword evidence="2" id="KW-0732">Signal</keyword>
<name>A0A509EH22_9HYPH</name>
<evidence type="ECO:0000313" key="3">
    <source>
        <dbReference type="EMBL" id="VUD72944.1"/>
    </source>
</evidence>